<dbReference type="CDD" id="cd01014">
    <property type="entry name" value="nicotinamidase_related"/>
    <property type="match status" value="1"/>
</dbReference>
<proteinExistence type="predicted"/>
<dbReference type="Gene3D" id="3.40.50.850">
    <property type="entry name" value="Isochorismatase-like"/>
    <property type="match status" value="1"/>
</dbReference>
<accession>A0A653DYZ0</accession>
<evidence type="ECO:0000259" key="2">
    <source>
        <dbReference type="Pfam" id="PF00857"/>
    </source>
</evidence>
<keyword evidence="1" id="KW-0378">Hydrolase</keyword>
<dbReference type="InterPro" id="IPR000868">
    <property type="entry name" value="Isochorismatase-like_dom"/>
</dbReference>
<sequence>MHTIELAAALLTIDMQQGIQRLPTPRNNPQAERHIAQLQQHWRARGWPLVHIRHISVDADSVFAPGQSGAAFQPELAPQASEAVFEKNVTDAFCHSALERWLHVRGIAKVVIVGVASENSVEATARTASNLGFATVVVTDACYTFGKTDFAGVLRSADDVHNMAMANLRDEYAQLHCTAELLSGD</sequence>
<dbReference type="PANTHER" id="PTHR43540">
    <property type="entry name" value="PEROXYUREIDOACRYLATE/UREIDOACRYLATE AMIDOHYDROLASE-RELATED"/>
    <property type="match status" value="1"/>
</dbReference>
<dbReference type="GO" id="GO:0016787">
    <property type="term" value="F:hydrolase activity"/>
    <property type="evidence" value="ECO:0007669"/>
    <property type="project" value="UniProtKB-KW"/>
</dbReference>
<dbReference type="RefSeq" id="WP_150547518.1">
    <property type="nucleotide sequence ID" value="NZ_LR215729.2"/>
</dbReference>
<dbReference type="PANTHER" id="PTHR43540:SF1">
    <property type="entry name" value="ISOCHORISMATASE HYDROLASE"/>
    <property type="match status" value="1"/>
</dbReference>
<dbReference type="InterPro" id="IPR036380">
    <property type="entry name" value="Isochorismatase-like_sf"/>
</dbReference>
<feature type="domain" description="Isochorismatase-like" evidence="2">
    <location>
        <begin position="8"/>
        <end position="175"/>
    </location>
</feature>
<name>A0A653DYZ0_9PSED</name>
<gene>
    <name evidence="3" type="ORF">PMYSY11_0576</name>
</gene>
<dbReference type="AlphaFoldDB" id="A0A653DYZ0"/>
<evidence type="ECO:0000256" key="1">
    <source>
        <dbReference type="ARBA" id="ARBA00022801"/>
    </source>
</evidence>
<dbReference type="SUPFAM" id="SSF52499">
    <property type="entry name" value="Isochorismatase-like hydrolases"/>
    <property type="match status" value="1"/>
</dbReference>
<dbReference type="Pfam" id="PF00857">
    <property type="entry name" value="Isochorismatase"/>
    <property type="match status" value="1"/>
</dbReference>
<protein>
    <submittedName>
        <fullName evidence="3">Isochorismatase</fullName>
    </submittedName>
</protein>
<dbReference type="EMBL" id="LR215729">
    <property type="protein sequence ID" value="VEV95623.1"/>
    <property type="molecule type" value="Genomic_DNA"/>
</dbReference>
<reference evidence="3" key="1">
    <citation type="submission" date="2019-02" db="EMBL/GenBank/DDBJ databases">
        <authorList>
            <consortium name="Genoscope - CEA"/>
            <person name="William W."/>
        </authorList>
    </citation>
    <scope>NUCLEOTIDE SEQUENCE [LARGE SCALE GENOMIC DNA]</scope>
    <source>
        <strain evidence="3">YSy11</strain>
    </source>
</reference>
<dbReference type="InterPro" id="IPR050272">
    <property type="entry name" value="Isochorismatase-like_hydrls"/>
</dbReference>
<evidence type="ECO:0000313" key="3">
    <source>
        <dbReference type="EMBL" id="VEV95623.1"/>
    </source>
</evidence>
<organism evidence="3">
    <name type="scientific">Pseudomonas marincola</name>
    <dbReference type="NCBI Taxonomy" id="437900"/>
    <lineage>
        <taxon>Bacteria</taxon>
        <taxon>Pseudomonadati</taxon>
        <taxon>Pseudomonadota</taxon>
        <taxon>Gammaproteobacteria</taxon>
        <taxon>Pseudomonadales</taxon>
        <taxon>Pseudomonadaceae</taxon>
        <taxon>Pseudomonas</taxon>
    </lineage>
</organism>